<dbReference type="GeneID" id="54408027"/>
<feature type="compositionally biased region" description="Polar residues" evidence="1">
    <location>
        <begin position="339"/>
        <end position="349"/>
    </location>
</feature>
<dbReference type="AlphaFoldDB" id="A0A6A6ALX1"/>
<gene>
    <name evidence="3" type="ORF">P153DRAFT_364401</name>
</gene>
<feature type="compositionally biased region" description="Polar residues" evidence="1">
    <location>
        <begin position="293"/>
        <end position="304"/>
    </location>
</feature>
<feature type="domain" description="Rrn9" evidence="2">
    <location>
        <begin position="98"/>
        <end position="163"/>
    </location>
</feature>
<sequence length="570" mass="62861">MSLFGGDGSIYDSESDYAPPTTQPLLSVAAPTSPPSAQNALGPTVPLESDADDDPWTDSEPEIDQSADEQRTRPNRYIGHPQTWKGHTLVDREIAASLDHMQETDLAAHLYNAHALKRRVRRPARETAALKSWQGKHHWSRKTQTELVPSKDWTAWPLPPARTQHSGDELQEETLATFLRLAKERWSLRCTGDDMPSASRADVKVKDDDVLVTDNAEPQTDDEAKEAKRNHGKKRGRKPQTEPTTEPTVLADDAQAYRILQPTIHSILSSVDELALAVRRTRLNHYGRGAYSDKSSQGDFTSDAEQTEPDSSRSSTPGSRGTPNRKPSVHSASRKNSARTRSVSRSGQESTDDHSDLLDNDSNSDVTQSSPHGRKRSRSGSEDSASAPRDYSGTAGLMDWSEVLGIAALKCWNEQALMRTAQRCAALFGESMSFVPFDESLATKSVTEPVHYTPSSNLASGDLSIAHTAPPKRPLFQVGTLRCPHTDCWGHAQAFAIPYRVIEHCMRVHGYDPRDNDSTNEERTVGGVHIDGFLQPITVKPGWLGHGRSKAGSEKVLDFKQEREQSRTGP</sequence>
<accession>A0A6A6ALX1</accession>
<evidence type="ECO:0000259" key="2">
    <source>
        <dbReference type="Pfam" id="PF10680"/>
    </source>
</evidence>
<name>A0A6A6ALX1_9PLEO</name>
<dbReference type="Proteomes" id="UP000799771">
    <property type="component" value="Unassembled WGS sequence"/>
</dbReference>
<feature type="compositionally biased region" description="Low complexity" evidence="1">
    <location>
        <begin position="312"/>
        <end position="322"/>
    </location>
</feature>
<feature type="compositionally biased region" description="Basic and acidic residues" evidence="1">
    <location>
        <begin position="551"/>
        <end position="570"/>
    </location>
</feature>
<dbReference type="InterPro" id="IPR019622">
    <property type="entry name" value="Rrn9_dom"/>
</dbReference>
<reference evidence="3" key="1">
    <citation type="journal article" date="2020" name="Stud. Mycol.">
        <title>101 Dothideomycetes genomes: a test case for predicting lifestyles and emergence of pathogens.</title>
        <authorList>
            <person name="Haridas S."/>
            <person name="Albert R."/>
            <person name="Binder M."/>
            <person name="Bloem J."/>
            <person name="Labutti K."/>
            <person name="Salamov A."/>
            <person name="Andreopoulos B."/>
            <person name="Baker S."/>
            <person name="Barry K."/>
            <person name="Bills G."/>
            <person name="Bluhm B."/>
            <person name="Cannon C."/>
            <person name="Castanera R."/>
            <person name="Culley D."/>
            <person name="Daum C."/>
            <person name="Ezra D."/>
            <person name="Gonzalez J."/>
            <person name="Henrissat B."/>
            <person name="Kuo A."/>
            <person name="Liang C."/>
            <person name="Lipzen A."/>
            <person name="Lutzoni F."/>
            <person name="Magnuson J."/>
            <person name="Mondo S."/>
            <person name="Nolan M."/>
            <person name="Ohm R."/>
            <person name="Pangilinan J."/>
            <person name="Park H.-J."/>
            <person name="Ramirez L."/>
            <person name="Alfaro M."/>
            <person name="Sun H."/>
            <person name="Tritt A."/>
            <person name="Yoshinaga Y."/>
            <person name="Zwiers L.-H."/>
            <person name="Turgeon B."/>
            <person name="Goodwin S."/>
            <person name="Spatafora J."/>
            <person name="Crous P."/>
            <person name="Grigoriev I."/>
        </authorList>
    </citation>
    <scope>NUCLEOTIDE SEQUENCE</scope>
    <source>
        <strain evidence="3">CBS 119687</strain>
    </source>
</reference>
<proteinExistence type="predicted"/>
<dbReference type="OrthoDB" id="5412288at2759"/>
<dbReference type="RefSeq" id="XP_033526321.1">
    <property type="nucleotide sequence ID" value="XM_033667595.1"/>
</dbReference>
<organism evidence="3 4">
    <name type="scientific">Dothidotthia symphoricarpi CBS 119687</name>
    <dbReference type="NCBI Taxonomy" id="1392245"/>
    <lineage>
        <taxon>Eukaryota</taxon>
        <taxon>Fungi</taxon>
        <taxon>Dikarya</taxon>
        <taxon>Ascomycota</taxon>
        <taxon>Pezizomycotina</taxon>
        <taxon>Dothideomycetes</taxon>
        <taxon>Pleosporomycetidae</taxon>
        <taxon>Pleosporales</taxon>
        <taxon>Dothidotthiaceae</taxon>
        <taxon>Dothidotthia</taxon>
    </lineage>
</organism>
<feature type="region of interest" description="Disordered" evidence="1">
    <location>
        <begin position="1"/>
        <end position="84"/>
    </location>
</feature>
<feature type="compositionally biased region" description="Basic residues" evidence="1">
    <location>
        <begin position="228"/>
        <end position="238"/>
    </location>
</feature>
<feature type="region of interest" description="Disordered" evidence="1">
    <location>
        <begin position="288"/>
        <end position="390"/>
    </location>
</feature>
<feature type="region of interest" description="Disordered" evidence="1">
    <location>
        <begin position="544"/>
        <end position="570"/>
    </location>
</feature>
<dbReference type="Pfam" id="PF10680">
    <property type="entry name" value="RRN9"/>
    <property type="match status" value="1"/>
</dbReference>
<feature type="region of interest" description="Disordered" evidence="1">
    <location>
        <begin position="209"/>
        <end position="250"/>
    </location>
</feature>
<keyword evidence="4" id="KW-1185">Reference proteome</keyword>
<evidence type="ECO:0000256" key="1">
    <source>
        <dbReference type="SAM" id="MobiDB-lite"/>
    </source>
</evidence>
<protein>
    <recommendedName>
        <fullName evidence="2">Rrn9 domain-containing protein</fullName>
    </recommendedName>
</protein>
<dbReference type="EMBL" id="ML977501">
    <property type="protein sequence ID" value="KAF2131934.1"/>
    <property type="molecule type" value="Genomic_DNA"/>
</dbReference>
<evidence type="ECO:0000313" key="3">
    <source>
        <dbReference type="EMBL" id="KAF2131934.1"/>
    </source>
</evidence>
<evidence type="ECO:0000313" key="4">
    <source>
        <dbReference type="Proteomes" id="UP000799771"/>
    </source>
</evidence>
<feature type="compositionally biased region" description="Acidic residues" evidence="1">
    <location>
        <begin position="49"/>
        <end position="67"/>
    </location>
</feature>